<dbReference type="Gene3D" id="3.30.70.270">
    <property type="match status" value="1"/>
</dbReference>
<dbReference type="PANTHER" id="PTHR44757">
    <property type="entry name" value="DIGUANYLATE CYCLASE DGCP"/>
    <property type="match status" value="1"/>
</dbReference>
<proteinExistence type="predicted"/>
<gene>
    <name evidence="6" type="ORF">ACFSCX_13895</name>
</gene>
<dbReference type="Gene3D" id="3.30.450.20">
    <property type="entry name" value="PAS domain"/>
    <property type="match status" value="2"/>
</dbReference>
<dbReference type="CDD" id="cd01949">
    <property type="entry name" value="GGDEF"/>
    <property type="match status" value="1"/>
</dbReference>
<feature type="transmembrane region" description="Helical" evidence="1">
    <location>
        <begin position="12"/>
        <end position="32"/>
    </location>
</feature>
<organism evidence="6 7">
    <name type="scientific">Bacillus salitolerans</name>
    <dbReference type="NCBI Taxonomy" id="1437434"/>
    <lineage>
        <taxon>Bacteria</taxon>
        <taxon>Bacillati</taxon>
        <taxon>Bacillota</taxon>
        <taxon>Bacilli</taxon>
        <taxon>Bacillales</taxon>
        <taxon>Bacillaceae</taxon>
        <taxon>Bacillus</taxon>
    </lineage>
</organism>
<dbReference type="SUPFAM" id="SSF141868">
    <property type="entry name" value="EAL domain-like"/>
    <property type="match status" value="1"/>
</dbReference>
<dbReference type="CDD" id="cd01948">
    <property type="entry name" value="EAL"/>
    <property type="match status" value="1"/>
</dbReference>
<dbReference type="InterPro" id="IPR043128">
    <property type="entry name" value="Rev_trsase/Diguanyl_cyclase"/>
</dbReference>
<feature type="domain" description="PAS" evidence="2">
    <location>
        <begin position="72"/>
        <end position="144"/>
    </location>
</feature>
<protein>
    <submittedName>
        <fullName evidence="6">EAL domain-containing protein</fullName>
    </submittedName>
</protein>
<dbReference type="Pfam" id="PF00563">
    <property type="entry name" value="EAL"/>
    <property type="match status" value="1"/>
</dbReference>
<evidence type="ECO:0000259" key="2">
    <source>
        <dbReference type="PROSITE" id="PS50112"/>
    </source>
</evidence>
<reference evidence="7" key="1">
    <citation type="journal article" date="2019" name="Int. J. Syst. Evol. Microbiol.">
        <title>The Global Catalogue of Microorganisms (GCM) 10K type strain sequencing project: providing services to taxonomists for standard genome sequencing and annotation.</title>
        <authorList>
            <consortium name="The Broad Institute Genomics Platform"/>
            <consortium name="The Broad Institute Genome Sequencing Center for Infectious Disease"/>
            <person name="Wu L."/>
            <person name="Ma J."/>
        </authorList>
    </citation>
    <scope>NUCLEOTIDE SEQUENCE [LARGE SCALE GENOMIC DNA]</scope>
    <source>
        <strain evidence="7">CCUG 49339</strain>
    </source>
</reference>
<feature type="domain" description="EAL" evidence="4">
    <location>
        <begin position="486"/>
        <end position="739"/>
    </location>
</feature>
<dbReference type="PROSITE" id="PS50887">
    <property type="entry name" value="GGDEF"/>
    <property type="match status" value="1"/>
</dbReference>
<dbReference type="Gene3D" id="3.20.20.450">
    <property type="entry name" value="EAL domain"/>
    <property type="match status" value="1"/>
</dbReference>
<dbReference type="Pfam" id="PF13426">
    <property type="entry name" value="PAS_9"/>
    <property type="match status" value="1"/>
</dbReference>
<evidence type="ECO:0000259" key="3">
    <source>
        <dbReference type="PROSITE" id="PS50113"/>
    </source>
</evidence>
<dbReference type="NCBIfam" id="TIGR00229">
    <property type="entry name" value="sensory_box"/>
    <property type="match status" value="2"/>
</dbReference>
<dbReference type="InterPro" id="IPR000014">
    <property type="entry name" value="PAS"/>
</dbReference>
<dbReference type="Proteomes" id="UP001597214">
    <property type="component" value="Unassembled WGS sequence"/>
</dbReference>
<keyword evidence="1" id="KW-0812">Transmembrane</keyword>
<dbReference type="SMART" id="SM00086">
    <property type="entry name" value="PAC"/>
    <property type="match status" value="2"/>
</dbReference>
<dbReference type="EMBL" id="JBHUEM010000021">
    <property type="protein sequence ID" value="MFD1737635.1"/>
    <property type="molecule type" value="Genomic_DNA"/>
</dbReference>
<keyword evidence="1" id="KW-0472">Membrane</keyword>
<dbReference type="SMART" id="SM00052">
    <property type="entry name" value="EAL"/>
    <property type="match status" value="1"/>
</dbReference>
<dbReference type="SUPFAM" id="SSF55073">
    <property type="entry name" value="Nucleotide cyclase"/>
    <property type="match status" value="1"/>
</dbReference>
<dbReference type="InterPro" id="IPR001633">
    <property type="entry name" value="EAL_dom"/>
</dbReference>
<dbReference type="InterPro" id="IPR035965">
    <property type="entry name" value="PAS-like_dom_sf"/>
</dbReference>
<dbReference type="InterPro" id="IPR052155">
    <property type="entry name" value="Biofilm_reg_signaling"/>
</dbReference>
<keyword evidence="1" id="KW-1133">Transmembrane helix</keyword>
<dbReference type="NCBIfam" id="TIGR00254">
    <property type="entry name" value="GGDEF"/>
    <property type="match status" value="1"/>
</dbReference>
<feature type="domain" description="PAC" evidence="3">
    <location>
        <begin position="146"/>
        <end position="198"/>
    </location>
</feature>
<dbReference type="InterPro" id="IPR000160">
    <property type="entry name" value="GGDEF_dom"/>
</dbReference>
<evidence type="ECO:0000313" key="6">
    <source>
        <dbReference type="EMBL" id="MFD1737635.1"/>
    </source>
</evidence>
<dbReference type="PROSITE" id="PS50883">
    <property type="entry name" value="EAL"/>
    <property type="match status" value="1"/>
</dbReference>
<sequence>MLFRKINHRKKWMLLISGIVMFLVVNEVQQFFFSSSNLSYKLTHLLFSLFTIILLLALVKYTNKTTKELSESKQKLQTIFDTLDVAIWSHDIKEDTLLITPGIQKLYGHSMEEFYNDHELWRKVIPPEDFQVLAERGEALLEGQSTTSIYRIIRPDGEVRWIQDRGIPTLDEKKNLVDFTSVLFDITDRKESDDRYKSLVEMSPDIITVVRNEKVEYMNEAGSRLFGATSPSDIIGRSIFDFASPQIIEAIRNQLMGASDNKSKNQYEVQAVRIDGKKMELEISARNIMYGGRKAIQIVGRDISERKKAEKTIHQMAYYDALTGLPNRNMFRLHLNGLIRSESNQSFAILFLDLDRFKVINDTKGHTTGDLILREVAKRIEQTLRSDGVVFRQGGDEFIIILENMDKPRVSEVSQRMINRFTKPIVIDEQDFYVTPSIGISMYPDNGTDKDTLIKHADSAMYVAKEKGKNNFQFYHSNLDHHSDRKMELENALRKAIELNQLMLYYQPQVDLQANRMIGLEALIRWKHPEFGMVSPGEFIPIAEETGLIVPIGKWVLKEVCNQINTWHDEGLSQIPIAINISVRQIQDDHFIEDVIEILDYYNIDKRYIEFELTESIMQDIEKSTLMLKQLKQIGVKLAIDDFGTGYSSLSYLKHLPIDNIKIDKSFIDDILDESSQGSIVKAIIDMSQNLNFTVIAEGIEKEEQIEFLLKNGCFIGQGYYFYKPMPLEEIQYMLKSPTIKW</sequence>
<dbReference type="InterPro" id="IPR000700">
    <property type="entry name" value="PAS-assoc_C"/>
</dbReference>
<evidence type="ECO:0000259" key="4">
    <source>
        <dbReference type="PROSITE" id="PS50883"/>
    </source>
</evidence>
<evidence type="ECO:0000313" key="7">
    <source>
        <dbReference type="Proteomes" id="UP001597214"/>
    </source>
</evidence>
<dbReference type="Pfam" id="PF08447">
    <property type="entry name" value="PAS_3"/>
    <property type="match status" value="1"/>
</dbReference>
<dbReference type="Pfam" id="PF00990">
    <property type="entry name" value="GGDEF"/>
    <property type="match status" value="1"/>
</dbReference>
<comment type="caution">
    <text evidence="6">The sequence shown here is derived from an EMBL/GenBank/DDBJ whole genome shotgun (WGS) entry which is preliminary data.</text>
</comment>
<evidence type="ECO:0000256" key="1">
    <source>
        <dbReference type="SAM" id="Phobius"/>
    </source>
</evidence>
<feature type="transmembrane region" description="Helical" evidence="1">
    <location>
        <begin position="38"/>
        <end position="59"/>
    </location>
</feature>
<dbReference type="PROSITE" id="PS50112">
    <property type="entry name" value="PAS"/>
    <property type="match status" value="1"/>
</dbReference>
<dbReference type="InterPro" id="IPR029787">
    <property type="entry name" value="Nucleotide_cyclase"/>
</dbReference>
<dbReference type="SMART" id="SM00091">
    <property type="entry name" value="PAS"/>
    <property type="match status" value="2"/>
</dbReference>
<evidence type="ECO:0000259" key="5">
    <source>
        <dbReference type="PROSITE" id="PS50887"/>
    </source>
</evidence>
<feature type="domain" description="PAC" evidence="3">
    <location>
        <begin position="265"/>
        <end position="315"/>
    </location>
</feature>
<dbReference type="InterPro" id="IPR013655">
    <property type="entry name" value="PAS_fold_3"/>
</dbReference>
<dbReference type="PANTHER" id="PTHR44757:SF2">
    <property type="entry name" value="BIOFILM ARCHITECTURE MAINTENANCE PROTEIN MBAA"/>
    <property type="match status" value="1"/>
</dbReference>
<dbReference type="SMART" id="SM00267">
    <property type="entry name" value="GGDEF"/>
    <property type="match status" value="1"/>
</dbReference>
<dbReference type="CDD" id="cd00130">
    <property type="entry name" value="PAS"/>
    <property type="match status" value="2"/>
</dbReference>
<name>A0ABW4LU30_9BACI</name>
<dbReference type="PROSITE" id="PS50113">
    <property type="entry name" value="PAC"/>
    <property type="match status" value="2"/>
</dbReference>
<keyword evidence="7" id="KW-1185">Reference proteome</keyword>
<accession>A0ABW4LU30</accession>
<dbReference type="InterPro" id="IPR001610">
    <property type="entry name" value="PAC"/>
</dbReference>
<dbReference type="RefSeq" id="WP_377928854.1">
    <property type="nucleotide sequence ID" value="NZ_JBHUEM010000021.1"/>
</dbReference>
<dbReference type="InterPro" id="IPR035919">
    <property type="entry name" value="EAL_sf"/>
</dbReference>
<feature type="domain" description="GGDEF" evidence="5">
    <location>
        <begin position="345"/>
        <end position="477"/>
    </location>
</feature>
<dbReference type="SUPFAM" id="SSF55785">
    <property type="entry name" value="PYP-like sensor domain (PAS domain)"/>
    <property type="match status" value="2"/>
</dbReference>